<sequence>MGLLYPKASLSKKLLQLLLVLFCDGNALVRSDIHMATGRGEGKHCFWLHAHHAKVEVFA</sequence>
<proteinExistence type="predicted"/>
<evidence type="ECO:0000256" key="1">
    <source>
        <dbReference type="SAM" id="SignalP"/>
    </source>
</evidence>
<reference evidence="2" key="1">
    <citation type="journal article" name="BMC Genomics">
        <title>Long-read sequencing and de novo genome assembly of marine medaka (Oryzias melastigma).</title>
        <authorList>
            <person name="Liang P."/>
            <person name="Saqib H.S.A."/>
            <person name="Ni X."/>
            <person name="Shen Y."/>
        </authorList>
    </citation>
    <scope>NUCLEOTIDE SEQUENCE</scope>
    <source>
        <strain evidence="2">Bigg-433</strain>
    </source>
</reference>
<protein>
    <recommendedName>
        <fullName evidence="4">Secreted protein</fullName>
    </recommendedName>
</protein>
<name>A0A834C643_ORYME</name>
<evidence type="ECO:0008006" key="4">
    <source>
        <dbReference type="Google" id="ProtNLM"/>
    </source>
</evidence>
<dbReference type="Proteomes" id="UP000646548">
    <property type="component" value="Unassembled WGS sequence"/>
</dbReference>
<accession>A0A834C643</accession>
<keyword evidence="1" id="KW-0732">Signal</keyword>
<gene>
    <name evidence="2" type="ORF">FQA47_009060</name>
</gene>
<feature type="chain" id="PRO_5032790700" description="Secreted protein" evidence="1">
    <location>
        <begin position="32"/>
        <end position="59"/>
    </location>
</feature>
<feature type="signal peptide" evidence="1">
    <location>
        <begin position="1"/>
        <end position="31"/>
    </location>
</feature>
<organism evidence="2 3">
    <name type="scientific">Oryzias melastigma</name>
    <name type="common">Marine medaka</name>
    <dbReference type="NCBI Taxonomy" id="30732"/>
    <lineage>
        <taxon>Eukaryota</taxon>
        <taxon>Metazoa</taxon>
        <taxon>Chordata</taxon>
        <taxon>Craniata</taxon>
        <taxon>Vertebrata</taxon>
        <taxon>Euteleostomi</taxon>
        <taxon>Actinopterygii</taxon>
        <taxon>Neopterygii</taxon>
        <taxon>Teleostei</taxon>
        <taxon>Neoteleostei</taxon>
        <taxon>Acanthomorphata</taxon>
        <taxon>Ovalentaria</taxon>
        <taxon>Atherinomorphae</taxon>
        <taxon>Beloniformes</taxon>
        <taxon>Adrianichthyidae</taxon>
        <taxon>Oryziinae</taxon>
        <taxon>Oryzias</taxon>
    </lineage>
</organism>
<dbReference type="EMBL" id="WKFB01000523">
    <property type="protein sequence ID" value="KAF6720566.1"/>
    <property type="molecule type" value="Genomic_DNA"/>
</dbReference>
<dbReference type="AlphaFoldDB" id="A0A834C643"/>
<comment type="caution">
    <text evidence="2">The sequence shown here is derived from an EMBL/GenBank/DDBJ whole genome shotgun (WGS) entry which is preliminary data.</text>
</comment>
<evidence type="ECO:0000313" key="2">
    <source>
        <dbReference type="EMBL" id="KAF6720566.1"/>
    </source>
</evidence>
<evidence type="ECO:0000313" key="3">
    <source>
        <dbReference type="Proteomes" id="UP000646548"/>
    </source>
</evidence>